<dbReference type="SUPFAM" id="SSF52540">
    <property type="entry name" value="P-loop containing nucleoside triphosphate hydrolases"/>
    <property type="match status" value="1"/>
</dbReference>
<reference evidence="7" key="1">
    <citation type="submission" date="2019-08" db="EMBL/GenBank/DDBJ databases">
        <authorList>
            <person name="Kucharzyk K."/>
            <person name="Murdoch R.W."/>
            <person name="Higgins S."/>
            <person name="Loffler F."/>
        </authorList>
    </citation>
    <scope>NUCLEOTIDE SEQUENCE</scope>
</reference>
<keyword evidence="3" id="KW-0547">Nucleotide-binding</keyword>
<dbReference type="CDD" id="cd00464">
    <property type="entry name" value="SK"/>
    <property type="match status" value="1"/>
</dbReference>
<evidence type="ECO:0000256" key="5">
    <source>
        <dbReference type="ARBA" id="ARBA00022840"/>
    </source>
</evidence>
<dbReference type="GO" id="GO:0004765">
    <property type="term" value="F:shikimate kinase activity"/>
    <property type="evidence" value="ECO:0007669"/>
    <property type="project" value="UniProtKB-EC"/>
</dbReference>
<dbReference type="PANTHER" id="PTHR21087">
    <property type="entry name" value="SHIKIMATE KINASE"/>
    <property type="match status" value="1"/>
</dbReference>
<evidence type="ECO:0000256" key="3">
    <source>
        <dbReference type="ARBA" id="ARBA00022741"/>
    </source>
</evidence>
<evidence type="ECO:0000256" key="1">
    <source>
        <dbReference type="ARBA" id="ARBA00022605"/>
    </source>
</evidence>
<evidence type="ECO:0000313" key="7">
    <source>
        <dbReference type="EMBL" id="MPM09860.1"/>
    </source>
</evidence>
<dbReference type="GO" id="GO:0009073">
    <property type="term" value="P:aromatic amino acid family biosynthetic process"/>
    <property type="evidence" value="ECO:0007669"/>
    <property type="project" value="UniProtKB-KW"/>
</dbReference>
<keyword evidence="2 7" id="KW-0808">Transferase</keyword>
<evidence type="ECO:0000256" key="4">
    <source>
        <dbReference type="ARBA" id="ARBA00022777"/>
    </source>
</evidence>
<sequence length="164" mass="17686">MDNIILIGMPGAGKSTVGVLAAKALGYAFLDTDLLLQARQGMLLQNILNTRGIEAFLSAEETAIREICCGRTVIATGGSVVCEPSAMTHLKNLGKIVWLRVPLPELSKRLSNISTRGIALGPGETLKDIYQSRSPLYQKYAEITVDASGQRLEETVAMLLRELA</sequence>
<dbReference type="InterPro" id="IPR031322">
    <property type="entry name" value="Shikimate/glucono_kinase"/>
</dbReference>
<dbReference type="InterPro" id="IPR000623">
    <property type="entry name" value="Shikimate_kinase/TSH1"/>
</dbReference>
<keyword evidence="4 7" id="KW-0418">Kinase</keyword>
<protein>
    <submittedName>
        <fullName evidence="7">Shikimate kinase 2</fullName>
        <ecNumber evidence="7">2.7.1.71</ecNumber>
    </submittedName>
</protein>
<dbReference type="Pfam" id="PF01202">
    <property type="entry name" value="SKI"/>
    <property type="match status" value="1"/>
</dbReference>
<accession>A0A644X152</accession>
<comment type="caution">
    <text evidence="7">The sequence shown here is derived from an EMBL/GenBank/DDBJ whole genome shotgun (WGS) entry which is preliminary data.</text>
</comment>
<organism evidence="7">
    <name type="scientific">bioreactor metagenome</name>
    <dbReference type="NCBI Taxonomy" id="1076179"/>
    <lineage>
        <taxon>unclassified sequences</taxon>
        <taxon>metagenomes</taxon>
        <taxon>ecological metagenomes</taxon>
    </lineage>
</organism>
<evidence type="ECO:0000256" key="6">
    <source>
        <dbReference type="ARBA" id="ARBA00023141"/>
    </source>
</evidence>
<dbReference type="HAMAP" id="MF_00109">
    <property type="entry name" value="Shikimate_kinase"/>
    <property type="match status" value="1"/>
</dbReference>
<dbReference type="EC" id="2.7.1.71" evidence="7"/>
<dbReference type="PRINTS" id="PR01100">
    <property type="entry name" value="SHIKIMTKNASE"/>
</dbReference>
<proteinExistence type="inferred from homology"/>
<keyword evidence="5" id="KW-0067">ATP-binding</keyword>
<dbReference type="Gene3D" id="3.40.50.300">
    <property type="entry name" value="P-loop containing nucleotide triphosphate hydrolases"/>
    <property type="match status" value="1"/>
</dbReference>
<dbReference type="InterPro" id="IPR027417">
    <property type="entry name" value="P-loop_NTPase"/>
</dbReference>
<keyword evidence="6" id="KW-0057">Aromatic amino acid biosynthesis</keyword>
<gene>
    <name evidence="7" type="primary">aroL_2</name>
    <name evidence="7" type="ORF">SDC9_56183</name>
</gene>
<name>A0A644X152_9ZZZZ</name>
<evidence type="ECO:0000256" key="2">
    <source>
        <dbReference type="ARBA" id="ARBA00022679"/>
    </source>
</evidence>
<dbReference type="GO" id="GO:0008652">
    <property type="term" value="P:amino acid biosynthetic process"/>
    <property type="evidence" value="ECO:0007669"/>
    <property type="project" value="UniProtKB-KW"/>
</dbReference>
<dbReference type="EMBL" id="VSSQ01001621">
    <property type="protein sequence ID" value="MPM09860.1"/>
    <property type="molecule type" value="Genomic_DNA"/>
</dbReference>
<dbReference type="AlphaFoldDB" id="A0A644X152"/>
<keyword evidence="1" id="KW-0028">Amino-acid biosynthesis</keyword>
<dbReference type="GO" id="GO:0005829">
    <property type="term" value="C:cytosol"/>
    <property type="evidence" value="ECO:0007669"/>
    <property type="project" value="TreeGrafter"/>
</dbReference>
<dbReference type="GO" id="GO:0005524">
    <property type="term" value="F:ATP binding"/>
    <property type="evidence" value="ECO:0007669"/>
    <property type="project" value="UniProtKB-KW"/>
</dbReference>
<dbReference type="PANTHER" id="PTHR21087:SF16">
    <property type="entry name" value="SHIKIMATE KINASE 1, CHLOROPLASTIC"/>
    <property type="match status" value="1"/>
</dbReference>